<dbReference type="KEGG" id="dal:Dalk_1478"/>
<accession>B8FA82</accession>
<dbReference type="InterPro" id="IPR004096">
    <property type="entry name" value="V4R"/>
</dbReference>
<sequence length="247" mass="27386">MDRKSLQIRVLLGAFEFLEKHPLLVKAFLKPAANAPFISSKLMVLFRAYMGATAFEIHDVDMSRGRIGIGGVEEIMAGAKIVELLHHTLDEWLSPGDKKQTLYEMGIKLCSWEVTQALEGGRWAPAVLVPLIAHAEIFDEIRTDPVMGRFFSKTMDMMSRLITDEGGWGHLEFDFDKDPMTVTLHHSQEAAWLGTSSEPVCHFYAGIVAGYASTISGETVHVTERECAACGAPACVFELKRAEKLKS</sequence>
<dbReference type="SMART" id="SM00989">
    <property type="entry name" value="V4R"/>
    <property type="match status" value="1"/>
</dbReference>
<dbReference type="SUPFAM" id="SSF111126">
    <property type="entry name" value="Ligand-binding domain in the NO signalling and Golgi transport"/>
    <property type="match status" value="1"/>
</dbReference>
<evidence type="ECO:0000313" key="3">
    <source>
        <dbReference type="Proteomes" id="UP000000739"/>
    </source>
</evidence>
<evidence type="ECO:0000259" key="1">
    <source>
        <dbReference type="SMART" id="SM00989"/>
    </source>
</evidence>
<dbReference type="Gene3D" id="3.30.1380.20">
    <property type="entry name" value="Trafficking protein particle complex subunit 3"/>
    <property type="match status" value="1"/>
</dbReference>
<dbReference type="PANTHER" id="PTHR35090:SF1">
    <property type="entry name" value="SLR0144 PROTEIN"/>
    <property type="match status" value="1"/>
</dbReference>
<evidence type="ECO:0000313" key="2">
    <source>
        <dbReference type="EMBL" id="ACL03178.1"/>
    </source>
</evidence>
<keyword evidence="3" id="KW-1185">Reference proteome</keyword>
<dbReference type="Pfam" id="PF02830">
    <property type="entry name" value="V4R"/>
    <property type="match status" value="1"/>
</dbReference>
<dbReference type="PANTHER" id="PTHR35090">
    <property type="entry name" value="DNA-DIRECTED RNA POLYMERASE SUBUNIT I"/>
    <property type="match status" value="1"/>
</dbReference>
<name>B8FA82_DESAL</name>
<dbReference type="InterPro" id="IPR024096">
    <property type="entry name" value="NO_sig/Golgi_transp_ligand-bd"/>
</dbReference>
<dbReference type="RefSeq" id="WP_012610613.1">
    <property type="nucleotide sequence ID" value="NC_011768.1"/>
</dbReference>
<gene>
    <name evidence="2" type="ordered locus">Dalk_1478</name>
</gene>
<dbReference type="HOGENOM" id="CLU_1123120_0_0_7"/>
<dbReference type="AlphaFoldDB" id="B8FA82"/>
<dbReference type="Proteomes" id="UP000000739">
    <property type="component" value="Chromosome"/>
</dbReference>
<dbReference type="eggNOG" id="COG1719">
    <property type="taxonomic scope" value="Bacteria"/>
</dbReference>
<dbReference type="EMBL" id="CP001322">
    <property type="protein sequence ID" value="ACL03178.1"/>
    <property type="molecule type" value="Genomic_DNA"/>
</dbReference>
<feature type="domain" description="4-vinyl reductase 4VR" evidence="1">
    <location>
        <begin position="179"/>
        <end position="241"/>
    </location>
</feature>
<proteinExistence type="predicted"/>
<protein>
    <submittedName>
        <fullName evidence="2">4-vinyl reductase 4VR</fullName>
    </submittedName>
</protein>
<organism evidence="2 3">
    <name type="scientific">Desulfatibacillum aliphaticivorans</name>
    <dbReference type="NCBI Taxonomy" id="218208"/>
    <lineage>
        <taxon>Bacteria</taxon>
        <taxon>Pseudomonadati</taxon>
        <taxon>Thermodesulfobacteriota</taxon>
        <taxon>Desulfobacteria</taxon>
        <taxon>Desulfobacterales</taxon>
        <taxon>Desulfatibacillaceae</taxon>
        <taxon>Desulfatibacillum</taxon>
    </lineage>
</organism>
<reference evidence="2 3" key="1">
    <citation type="journal article" date="2012" name="Environ. Microbiol.">
        <title>The genome sequence of Desulfatibacillum alkenivorans AK-01: a blueprint for anaerobic alkane oxidation.</title>
        <authorList>
            <person name="Callaghan A.V."/>
            <person name="Morris B.E."/>
            <person name="Pereira I.A."/>
            <person name="McInerney M.J."/>
            <person name="Austin R.N."/>
            <person name="Groves J.T."/>
            <person name="Kukor J.J."/>
            <person name="Suflita J.M."/>
            <person name="Young L.Y."/>
            <person name="Zylstra G.J."/>
            <person name="Wawrik B."/>
        </authorList>
    </citation>
    <scope>NUCLEOTIDE SEQUENCE [LARGE SCALE GENOMIC DNA]</scope>
    <source>
        <strain evidence="2 3">AK-01</strain>
    </source>
</reference>